<keyword evidence="8" id="KW-1185">Reference proteome</keyword>
<dbReference type="GO" id="GO:0019646">
    <property type="term" value="P:aerobic electron transport chain"/>
    <property type="evidence" value="ECO:0007669"/>
    <property type="project" value="TreeGrafter"/>
</dbReference>
<evidence type="ECO:0000259" key="6">
    <source>
        <dbReference type="Pfam" id="PF07992"/>
    </source>
</evidence>
<evidence type="ECO:0000313" key="7">
    <source>
        <dbReference type="EMBL" id="TGL63900.1"/>
    </source>
</evidence>
<accession>A0A4V6QM95</accession>
<dbReference type="InterPro" id="IPR051169">
    <property type="entry name" value="NADH-Q_oxidoreductase"/>
</dbReference>
<keyword evidence="3" id="KW-0285">Flavoprotein</keyword>
<dbReference type="RefSeq" id="WP_135621397.1">
    <property type="nucleotide sequence ID" value="NZ_RQGD01000002.1"/>
</dbReference>
<dbReference type="Pfam" id="PF07992">
    <property type="entry name" value="Pyr_redox_2"/>
    <property type="match status" value="1"/>
</dbReference>
<protein>
    <submittedName>
        <fullName evidence="7">NADH-quinone oxidoreductase subunit D</fullName>
    </submittedName>
</protein>
<dbReference type="OrthoDB" id="9784880at2"/>
<dbReference type="EMBL" id="RQGD01000002">
    <property type="protein sequence ID" value="TGL63900.1"/>
    <property type="molecule type" value="Genomic_DNA"/>
</dbReference>
<reference evidence="7" key="1">
    <citation type="journal article" date="2019" name="PLoS Negl. Trop. Dis.">
        <title>Revisiting the worldwide diversity of Leptospira species in the environment.</title>
        <authorList>
            <person name="Vincent A.T."/>
            <person name="Schiettekatte O."/>
            <person name="Bourhy P."/>
            <person name="Veyrier F.J."/>
            <person name="Picardeau M."/>
        </authorList>
    </citation>
    <scope>NUCLEOTIDE SEQUENCE [LARGE SCALE GENOMIC DNA]</scope>
    <source>
        <strain evidence="7">201702476</strain>
    </source>
</reference>
<comment type="similarity">
    <text evidence="2">Belongs to the NADH dehydrogenase family.</text>
</comment>
<feature type="domain" description="FAD/NAD(P)-binding" evidence="6">
    <location>
        <begin position="4"/>
        <end position="271"/>
    </location>
</feature>
<dbReference type="InterPro" id="IPR036188">
    <property type="entry name" value="FAD/NAD-bd_sf"/>
</dbReference>
<organism evidence="7 8">
    <name type="scientific">Leptospira ognonensis</name>
    <dbReference type="NCBI Taxonomy" id="2484945"/>
    <lineage>
        <taxon>Bacteria</taxon>
        <taxon>Pseudomonadati</taxon>
        <taxon>Spirochaetota</taxon>
        <taxon>Spirochaetia</taxon>
        <taxon>Leptospirales</taxon>
        <taxon>Leptospiraceae</taxon>
        <taxon>Leptospira</taxon>
    </lineage>
</organism>
<dbReference type="PANTHER" id="PTHR42913">
    <property type="entry name" value="APOPTOSIS-INDUCING FACTOR 1"/>
    <property type="match status" value="1"/>
</dbReference>
<evidence type="ECO:0000256" key="5">
    <source>
        <dbReference type="ARBA" id="ARBA00023002"/>
    </source>
</evidence>
<comment type="cofactor">
    <cofactor evidence="1">
        <name>FAD</name>
        <dbReference type="ChEBI" id="CHEBI:57692"/>
    </cofactor>
</comment>
<evidence type="ECO:0000256" key="1">
    <source>
        <dbReference type="ARBA" id="ARBA00001974"/>
    </source>
</evidence>
<sequence length="384" mass="43467">MKQNVLILGGGYAGLMAGNRITKLDQNFQVTLINDGNHFIERIRNHESAAGNTKKEYTMQELLHKRVRFLNARILKIHPKVKQIELENSNQKISYDFLIYSLGSNQSLSKGVISNVITRKNAKDLSQNMSKNTGMAWVIGGGLTGIELATELKESYPDWKIGIVTREKFGQSFSLKGQTYLRKVFSKAGIEIQDQTEILGLKESKVYFANGMQAECQLLIDSTGFSCSEVGRSSGLPSNLRNQIFVNEYLQVPEYPNIFVAGDSCYLADSNMRMGCVTAMPMGVHAAENIHRLNANRKLEAFRFRFVGRCVSLGRKYGLIQMVDEKDSPLESILTGKIGSYIKELICKYTLFSIQLEKWLPFRSYKWPKNKKIQKKIISVPTYE</sequence>
<dbReference type="Proteomes" id="UP000297693">
    <property type="component" value="Unassembled WGS sequence"/>
</dbReference>
<dbReference type="GO" id="GO:0003955">
    <property type="term" value="F:NAD(P)H dehydrogenase (quinone) activity"/>
    <property type="evidence" value="ECO:0007669"/>
    <property type="project" value="TreeGrafter"/>
</dbReference>
<dbReference type="AlphaFoldDB" id="A0A4V6QM95"/>
<comment type="caution">
    <text evidence="7">The sequence shown here is derived from an EMBL/GenBank/DDBJ whole genome shotgun (WGS) entry which is preliminary data.</text>
</comment>
<evidence type="ECO:0000256" key="2">
    <source>
        <dbReference type="ARBA" id="ARBA00005272"/>
    </source>
</evidence>
<gene>
    <name evidence="7" type="ORF">EHQ58_00610</name>
</gene>
<dbReference type="PANTHER" id="PTHR42913:SF3">
    <property type="entry name" value="64 KDA MITOCHONDRIAL NADH DEHYDROGENASE (EUROFUNG)"/>
    <property type="match status" value="1"/>
</dbReference>
<keyword evidence="5" id="KW-0560">Oxidoreductase</keyword>
<evidence type="ECO:0000256" key="3">
    <source>
        <dbReference type="ARBA" id="ARBA00022630"/>
    </source>
</evidence>
<proteinExistence type="inferred from homology"/>
<name>A0A4V6QM95_9LEPT</name>
<dbReference type="InterPro" id="IPR023753">
    <property type="entry name" value="FAD/NAD-binding_dom"/>
</dbReference>
<evidence type="ECO:0000313" key="8">
    <source>
        <dbReference type="Proteomes" id="UP000297693"/>
    </source>
</evidence>
<dbReference type="SUPFAM" id="SSF51905">
    <property type="entry name" value="FAD/NAD(P)-binding domain"/>
    <property type="match status" value="1"/>
</dbReference>
<keyword evidence="4" id="KW-0274">FAD</keyword>
<evidence type="ECO:0000256" key="4">
    <source>
        <dbReference type="ARBA" id="ARBA00022827"/>
    </source>
</evidence>
<dbReference type="PRINTS" id="PR00368">
    <property type="entry name" value="FADPNR"/>
</dbReference>
<dbReference type="Gene3D" id="3.50.50.100">
    <property type="match status" value="1"/>
</dbReference>